<name>A0ABR4QGL0_9CEST</name>
<organism evidence="2 3">
    <name type="scientific">Taenia crassiceps</name>
    <dbReference type="NCBI Taxonomy" id="6207"/>
    <lineage>
        <taxon>Eukaryota</taxon>
        <taxon>Metazoa</taxon>
        <taxon>Spiralia</taxon>
        <taxon>Lophotrochozoa</taxon>
        <taxon>Platyhelminthes</taxon>
        <taxon>Cestoda</taxon>
        <taxon>Eucestoda</taxon>
        <taxon>Cyclophyllidea</taxon>
        <taxon>Taeniidae</taxon>
        <taxon>Taenia</taxon>
    </lineage>
</organism>
<keyword evidence="3" id="KW-1185">Reference proteome</keyword>
<feature type="region of interest" description="Disordered" evidence="1">
    <location>
        <begin position="1"/>
        <end position="27"/>
    </location>
</feature>
<feature type="compositionally biased region" description="Polar residues" evidence="1">
    <location>
        <begin position="1"/>
        <end position="19"/>
    </location>
</feature>
<protein>
    <submittedName>
        <fullName evidence="2">Uncharacterized protein</fullName>
    </submittedName>
</protein>
<proteinExistence type="predicted"/>
<accession>A0ABR4QGL0</accession>
<reference evidence="2 3" key="1">
    <citation type="journal article" date="2022" name="Front. Cell. Infect. Microbiol.">
        <title>The Genomes of Two Strains of Taenia crassiceps the Animal Model for the Study of Human Cysticercosis.</title>
        <authorList>
            <person name="Bobes R.J."/>
            <person name="Estrada K."/>
            <person name="Rios-Valencia D.G."/>
            <person name="Calderon-Gallegos A."/>
            <person name="de la Torre P."/>
            <person name="Carrero J.C."/>
            <person name="Sanchez-Flores A."/>
            <person name="Laclette J.P."/>
        </authorList>
    </citation>
    <scope>NUCLEOTIDE SEQUENCE [LARGE SCALE GENOMIC DNA]</scope>
    <source>
        <strain evidence="2">WFUcys</strain>
    </source>
</reference>
<evidence type="ECO:0000313" key="3">
    <source>
        <dbReference type="Proteomes" id="UP001651158"/>
    </source>
</evidence>
<sequence>MALNQMQSCLSKSLQSKNHPVSHCKKQADQIERDAKVFSAPPDGAQPFNESVVTPSNQVTQCMKRQTPNTENTSRISTQCQWSIIRGMQPSQRYTIGHKSTLFSAM</sequence>
<dbReference type="EMBL" id="JAKROA010000003">
    <property type="protein sequence ID" value="KAL5108720.1"/>
    <property type="molecule type" value="Genomic_DNA"/>
</dbReference>
<gene>
    <name evidence="2" type="ORF">TcWFU_003341</name>
</gene>
<comment type="caution">
    <text evidence="2">The sequence shown here is derived from an EMBL/GenBank/DDBJ whole genome shotgun (WGS) entry which is preliminary data.</text>
</comment>
<evidence type="ECO:0000256" key="1">
    <source>
        <dbReference type="SAM" id="MobiDB-lite"/>
    </source>
</evidence>
<evidence type="ECO:0000313" key="2">
    <source>
        <dbReference type="EMBL" id="KAL5108720.1"/>
    </source>
</evidence>
<dbReference type="Proteomes" id="UP001651158">
    <property type="component" value="Unassembled WGS sequence"/>
</dbReference>